<evidence type="ECO:0000313" key="6">
    <source>
        <dbReference type="Proteomes" id="UP000711736"/>
    </source>
</evidence>
<dbReference type="EMBL" id="JAFEJU010000003">
    <property type="protein sequence ID" value="MBT1175035.1"/>
    <property type="molecule type" value="Genomic_DNA"/>
</dbReference>
<dbReference type="InterPro" id="IPR019826">
    <property type="entry name" value="Carboxylesterase_B_AS"/>
</dbReference>
<comment type="caution">
    <text evidence="5">The sequence shown here is derived from an EMBL/GenBank/DDBJ whole genome shotgun (WGS) entry which is preliminary data.</text>
</comment>
<evidence type="ECO:0000256" key="2">
    <source>
        <dbReference type="ARBA" id="ARBA00022801"/>
    </source>
</evidence>
<sequence length="509" mass="54587">MTSNPYYGITHRAPVVHTTSGDVYGRWQNASSAAYLGIPFAEAPVGTLRFQAPQPHAAWDGIRPAVEYGPTPQRRPFGPAVTIPEPSIPGDSTLNVNVFTPAPRDTSAHLPVYVWIHGGGYFAGSPSSPWYNGREFNADGVVTVSISYRLGFQGFGWVDGAPLNRGLLDQIAALTWVQENIEQFGGDPAKVTIGGQSAGGGSVLALLGSAKAQGLFRGVISESGAFNAVTVEQAEAIGRAMADALGINPTIEAWSQVDENTILDHERDFNDIKEIPSSASSIDELIGIMKRGFISDSSLGYAPTVDGDVLTEAPREAYRHGVGSGVALLAGTVRNEFSFPVPTAHTLADEEAALHDAGISDEAIARFSSKVHRIGEHLVGGQILTEHMFTLGLAHTALIRKESGAGERTWLYDFAQMSSVSNASMHCDEIPYAFNVLDEPKVREVLGDHPSQPLADAIHGRWVEFITNGTLDAPSVAEHDCGAIQFLGSERYDDHAYLFEKELVELATH</sequence>
<protein>
    <recommendedName>
        <fullName evidence="3">Carboxylic ester hydrolase</fullName>
        <ecNumber evidence="3">3.1.1.-</ecNumber>
    </recommendedName>
</protein>
<evidence type="ECO:0000256" key="1">
    <source>
        <dbReference type="ARBA" id="ARBA00005964"/>
    </source>
</evidence>
<evidence type="ECO:0000256" key="3">
    <source>
        <dbReference type="RuleBase" id="RU361235"/>
    </source>
</evidence>
<gene>
    <name evidence="5" type="ORF">JS530_05880</name>
</gene>
<accession>A0ABS5UVD1</accession>
<evidence type="ECO:0000313" key="5">
    <source>
        <dbReference type="EMBL" id="MBT1175035.1"/>
    </source>
</evidence>
<dbReference type="PROSITE" id="PS00122">
    <property type="entry name" value="CARBOXYLESTERASE_B_1"/>
    <property type="match status" value="1"/>
</dbReference>
<dbReference type="InterPro" id="IPR050309">
    <property type="entry name" value="Type-B_Carboxylest/Lipase"/>
</dbReference>
<keyword evidence="6" id="KW-1185">Reference proteome</keyword>
<dbReference type="PANTHER" id="PTHR11559">
    <property type="entry name" value="CARBOXYLESTERASE"/>
    <property type="match status" value="1"/>
</dbReference>
<dbReference type="Gene3D" id="3.40.50.1820">
    <property type="entry name" value="alpha/beta hydrolase"/>
    <property type="match status" value="1"/>
</dbReference>
<name>A0ABS5UVD1_9BIFI</name>
<comment type="similarity">
    <text evidence="1 3">Belongs to the type-B carboxylesterase/lipase family.</text>
</comment>
<keyword evidence="2 3" id="KW-0378">Hydrolase</keyword>
<dbReference type="InterPro" id="IPR002018">
    <property type="entry name" value="CarbesteraseB"/>
</dbReference>
<dbReference type="InterPro" id="IPR029058">
    <property type="entry name" value="AB_hydrolase_fold"/>
</dbReference>
<dbReference type="Pfam" id="PF00135">
    <property type="entry name" value="COesterase"/>
    <property type="match status" value="1"/>
</dbReference>
<dbReference type="SUPFAM" id="SSF53474">
    <property type="entry name" value="alpha/beta-Hydrolases"/>
    <property type="match status" value="1"/>
</dbReference>
<proteinExistence type="inferred from homology"/>
<dbReference type="Proteomes" id="UP000711736">
    <property type="component" value="Unassembled WGS sequence"/>
</dbReference>
<reference evidence="5 6" key="1">
    <citation type="journal article" date="2021" name="Environ. Microbiol.">
        <title>Genetic insights into the dark matter of the mammalian gut microbiota through targeted genome reconstruction.</title>
        <authorList>
            <person name="Lugli G.A."/>
            <person name="Alessandri G."/>
            <person name="Milani C."/>
            <person name="Viappiani A."/>
            <person name="Fontana F."/>
            <person name="Tarracchini C."/>
            <person name="Mancabelli L."/>
            <person name="Argentini C."/>
            <person name="Ruiz L."/>
            <person name="Margolles A."/>
            <person name="van Sinderen D."/>
            <person name="Turroni F."/>
            <person name="Ventura M."/>
        </authorList>
    </citation>
    <scope>NUCLEOTIDE SEQUENCE [LARGE SCALE GENOMIC DNA]</scope>
    <source>
        <strain evidence="5 6">LC6</strain>
    </source>
</reference>
<organism evidence="5 6">
    <name type="scientific">Bifidobacterium colobi</name>
    <dbReference type="NCBI Taxonomy" id="2809026"/>
    <lineage>
        <taxon>Bacteria</taxon>
        <taxon>Bacillati</taxon>
        <taxon>Actinomycetota</taxon>
        <taxon>Actinomycetes</taxon>
        <taxon>Bifidobacteriales</taxon>
        <taxon>Bifidobacteriaceae</taxon>
        <taxon>Bifidobacterium</taxon>
    </lineage>
</organism>
<feature type="domain" description="Carboxylesterase type B" evidence="4">
    <location>
        <begin position="13"/>
        <end position="470"/>
    </location>
</feature>
<dbReference type="EC" id="3.1.1.-" evidence="3"/>
<evidence type="ECO:0000259" key="4">
    <source>
        <dbReference type="Pfam" id="PF00135"/>
    </source>
</evidence>
<dbReference type="RefSeq" id="WP_214376249.1">
    <property type="nucleotide sequence ID" value="NZ_JAFEJU010000003.1"/>
</dbReference>